<dbReference type="InterPro" id="IPR001173">
    <property type="entry name" value="Glyco_trans_2-like"/>
</dbReference>
<feature type="domain" description="Glycosyltransferase 2-like" evidence="1">
    <location>
        <begin position="6"/>
        <end position="177"/>
    </location>
</feature>
<dbReference type="Gene3D" id="3.90.550.10">
    <property type="entry name" value="Spore Coat Polysaccharide Biosynthesis Protein SpsA, Chain A"/>
    <property type="match status" value="1"/>
</dbReference>
<protein>
    <recommendedName>
        <fullName evidence="1">Glycosyltransferase 2-like domain-containing protein</fullName>
    </recommendedName>
</protein>
<dbReference type="CDD" id="cd00761">
    <property type="entry name" value="Glyco_tranf_GTA_type"/>
    <property type="match status" value="1"/>
</dbReference>
<dbReference type="EMBL" id="BAABBX010000010">
    <property type="protein sequence ID" value="GAA4187946.1"/>
    <property type="molecule type" value="Genomic_DNA"/>
</dbReference>
<evidence type="ECO:0000259" key="1">
    <source>
        <dbReference type="Pfam" id="PF00535"/>
    </source>
</evidence>
<name>A0ABP8AQB9_9MICO</name>
<dbReference type="RefSeq" id="WP_344775164.1">
    <property type="nucleotide sequence ID" value="NZ_BAABBX010000010.1"/>
</dbReference>
<dbReference type="Proteomes" id="UP001500213">
    <property type="component" value="Unassembled WGS sequence"/>
</dbReference>
<dbReference type="PANTHER" id="PTHR22916">
    <property type="entry name" value="GLYCOSYLTRANSFERASE"/>
    <property type="match status" value="1"/>
</dbReference>
<dbReference type="Pfam" id="PF00535">
    <property type="entry name" value="Glycos_transf_2"/>
    <property type="match status" value="1"/>
</dbReference>
<reference evidence="3" key="1">
    <citation type="journal article" date="2019" name="Int. J. Syst. Evol. Microbiol.">
        <title>The Global Catalogue of Microorganisms (GCM) 10K type strain sequencing project: providing services to taxonomists for standard genome sequencing and annotation.</title>
        <authorList>
            <consortium name="The Broad Institute Genomics Platform"/>
            <consortium name="The Broad Institute Genome Sequencing Center for Infectious Disease"/>
            <person name="Wu L."/>
            <person name="Ma J."/>
        </authorList>
    </citation>
    <scope>NUCLEOTIDE SEQUENCE [LARGE SCALE GENOMIC DNA]</scope>
    <source>
        <strain evidence="3">JCM 17593</strain>
    </source>
</reference>
<evidence type="ECO:0000313" key="2">
    <source>
        <dbReference type="EMBL" id="GAA4187946.1"/>
    </source>
</evidence>
<dbReference type="PANTHER" id="PTHR22916:SF3">
    <property type="entry name" value="UDP-GLCNAC:BETAGAL BETA-1,3-N-ACETYLGLUCOSAMINYLTRANSFERASE-LIKE PROTEIN 1"/>
    <property type="match status" value="1"/>
</dbReference>
<keyword evidence="3" id="KW-1185">Reference proteome</keyword>
<proteinExistence type="predicted"/>
<accession>A0ABP8AQB9</accession>
<comment type="caution">
    <text evidence="2">The sequence shown here is derived from an EMBL/GenBank/DDBJ whole genome shotgun (WGS) entry which is preliminary data.</text>
</comment>
<sequence>MTATVSIVIPAYNNELYLAETLDAVLAQSYERLEVIVADHSSSDGTQLILDRYAAADDRVRVLSPTPAGGGAKANWDRVSQAATGDYVKLVCGDDLVHPELVARQVEALEANPGAVLAASRRDVIDAHGAPVVTGRGLAGLVGVHRGADAIRATVRAGTNLLGEPACVLMRREALERAGWWDDAAPYLIDEASYANVLLQGDFVGIDESLAGFRVSDTQWSVRLMRQQSRQAADFHANMHARHPEIVSAADRRIGDLNATKTALLRRLAYAYLRRRMSKAAA</sequence>
<dbReference type="InterPro" id="IPR029044">
    <property type="entry name" value="Nucleotide-diphossugar_trans"/>
</dbReference>
<evidence type="ECO:0000313" key="3">
    <source>
        <dbReference type="Proteomes" id="UP001500213"/>
    </source>
</evidence>
<organism evidence="2 3">
    <name type="scientific">Gryllotalpicola kribbensis</name>
    <dbReference type="NCBI Taxonomy" id="993084"/>
    <lineage>
        <taxon>Bacteria</taxon>
        <taxon>Bacillati</taxon>
        <taxon>Actinomycetota</taxon>
        <taxon>Actinomycetes</taxon>
        <taxon>Micrococcales</taxon>
        <taxon>Microbacteriaceae</taxon>
        <taxon>Gryllotalpicola</taxon>
    </lineage>
</organism>
<gene>
    <name evidence="2" type="ORF">GCM10022288_13580</name>
</gene>
<dbReference type="SUPFAM" id="SSF53448">
    <property type="entry name" value="Nucleotide-diphospho-sugar transferases"/>
    <property type="match status" value="1"/>
</dbReference>